<name>A0A7M1SS46_9MICO</name>
<evidence type="ECO:0000256" key="6">
    <source>
        <dbReference type="ARBA" id="ARBA00023136"/>
    </source>
</evidence>
<reference evidence="10 11" key="1">
    <citation type="submission" date="2020-10" db="EMBL/GenBank/DDBJ databases">
        <title>Haloactinobacterium sp. RN3S43, a bacterium isolated from saline soil.</title>
        <authorList>
            <person name="Sun J.-Q."/>
        </authorList>
    </citation>
    <scope>NUCLEOTIDE SEQUENCE [LARGE SCALE GENOMIC DNA]</scope>
    <source>
        <strain evidence="10 11">RN3S43</strain>
    </source>
</reference>
<dbReference type="GO" id="GO:0055085">
    <property type="term" value="P:transmembrane transport"/>
    <property type="evidence" value="ECO:0007669"/>
    <property type="project" value="InterPro"/>
</dbReference>
<comment type="similarity">
    <text evidence="7">Belongs to the binding-protein-dependent transport system permease family.</text>
</comment>
<sequence>MTTTATNRASVDGGSSRPAVGRRPRRLIRSPKHSLQTLAFFAPGVILFGYFAWWPMVSSVILSLQETNLVAEPSWVWLENYAFIFTDPLLWKAVQNTLLFAGISIVLGFPLPLFLATVMSEFRRLGGLFRVLVYLPAAVPPVVAVLLWKWFYEPTPDGVFNTILGTIGIGPLPWLESTSWAIPSLVLAATWSAAGNTVLIYLAALTSIPTELYDAAEVDGAGIWRRVWHITLPQMRGVMLILLLVQIIATMQTFIEPFVMTDGGPQNSTVTVLLLIYRYAFNYGDYGGAAALSVLLAIVLGIISAIYLRVTRTWSTT</sequence>
<evidence type="ECO:0000313" key="10">
    <source>
        <dbReference type="EMBL" id="QOR70281.1"/>
    </source>
</evidence>
<feature type="transmembrane region" description="Helical" evidence="7">
    <location>
        <begin position="180"/>
        <end position="204"/>
    </location>
</feature>
<dbReference type="Gene3D" id="1.10.3720.10">
    <property type="entry name" value="MetI-like"/>
    <property type="match status" value="1"/>
</dbReference>
<dbReference type="RefSeq" id="WP_193496965.1">
    <property type="nucleotide sequence ID" value="NZ_CP063169.1"/>
</dbReference>
<organism evidence="10 11">
    <name type="scientific">Ruania alkalisoli</name>
    <dbReference type="NCBI Taxonomy" id="2779775"/>
    <lineage>
        <taxon>Bacteria</taxon>
        <taxon>Bacillati</taxon>
        <taxon>Actinomycetota</taxon>
        <taxon>Actinomycetes</taxon>
        <taxon>Micrococcales</taxon>
        <taxon>Ruaniaceae</taxon>
        <taxon>Ruania</taxon>
    </lineage>
</organism>
<dbReference type="InterPro" id="IPR000515">
    <property type="entry name" value="MetI-like"/>
</dbReference>
<proteinExistence type="inferred from homology"/>
<evidence type="ECO:0000313" key="11">
    <source>
        <dbReference type="Proteomes" id="UP000593758"/>
    </source>
</evidence>
<keyword evidence="11" id="KW-1185">Reference proteome</keyword>
<protein>
    <submittedName>
        <fullName evidence="10">Sugar ABC transporter permease</fullName>
    </submittedName>
</protein>
<evidence type="ECO:0000256" key="2">
    <source>
        <dbReference type="ARBA" id="ARBA00022448"/>
    </source>
</evidence>
<dbReference type="Pfam" id="PF00528">
    <property type="entry name" value="BPD_transp_1"/>
    <property type="match status" value="1"/>
</dbReference>
<keyword evidence="5 7" id="KW-1133">Transmembrane helix</keyword>
<evidence type="ECO:0000256" key="1">
    <source>
        <dbReference type="ARBA" id="ARBA00004651"/>
    </source>
</evidence>
<evidence type="ECO:0000259" key="9">
    <source>
        <dbReference type="PROSITE" id="PS50928"/>
    </source>
</evidence>
<dbReference type="SUPFAM" id="SSF161098">
    <property type="entry name" value="MetI-like"/>
    <property type="match status" value="1"/>
</dbReference>
<dbReference type="GO" id="GO:0005886">
    <property type="term" value="C:plasma membrane"/>
    <property type="evidence" value="ECO:0007669"/>
    <property type="project" value="UniProtKB-SubCell"/>
</dbReference>
<dbReference type="PANTHER" id="PTHR30193:SF41">
    <property type="entry name" value="DIACETYLCHITOBIOSE UPTAKE SYSTEM PERMEASE PROTEIN NGCF"/>
    <property type="match status" value="1"/>
</dbReference>
<evidence type="ECO:0000256" key="5">
    <source>
        <dbReference type="ARBA" id="ARBA00022989"/>
    </source>
</evidence>
<evidence type="ECO:0000256" key="7">
    <source>
        <dbReference type="RuleBase" id="RU363032"/>
    </source>
</evidence>
<dbReference type="AlphaFoldDB" id="A0A7M1SS46"/>
<evidence type="ECO:0000256" key="4">
    <source>
        <dbReference type="ARBA" id="ARBA00022692"/>
    </source>
</evidence>
<feature type="transmembrane region" description="Helical" evidence="7">
    <location>
        <begin position="286"/>
        <end position="308"/>
    </location>
</feature>
<dbReference type="EMBL" id="CP063169">
    <property type="protein sequence ID" value="QOR70281.1"/>
    <property type="molecule type" value="Genomic_DNA"/>
</dbReference>
<dbReference type="KEGG" id="halt:IM660_17000"/>
<feature type="transmembrane region" description="Helical" evidence="7">
    <location>
        <begin position="98"/>
        <end position="119"/>
    </location>
</feature>
<dbReference type="PROSITE" id="PS50928">
    <property type="entry name" value="ABC_TM1"/>
    <property type="match status" value="1"/>
</dbReference>
<feature type="region of interest" description="Disordered" evidence="8">
    <location>
        <begin position="1"/>
        <end position="21"/>
    </location>
</feature>
<dbReference type="PANTHER" id="PTHR30193">
    <property type="entry name" value="ABC TRANSPORTER PERMEASE PROTEIN"/>
    <property type="match status" value="1"/>
</dbReference>
<gene>
    <name evidence="10" type="ORF">IM660_17000</name>
</gene>
<keyword evidence="6 7" id="KW-0472">Membrane</keyword>
<feature type="transmembrane region" description="Helical" evidence="7">
    <location>
        <begin position="131"/>
        <end position="151"/>
    </location>
</feature>
<feature type="domain" description="ABC transmembrane type-1" evidence="9">
    <location>
        <begin position="94"/>
        <end position="307"/>
    </location>
</feature>
<feature type="transmembrane region" description="Helical" evidence="7">
    <location>
        <begin position="235"/>
        <end position="255"/>
    </location>
</feature>
<keyword evidence="4 7" id="KW-0812">Transmembrane</keyword>
<dbReference type="InterPro" id="IPR035906">
    <property type="entry name" value="MetI-like_sf"/>
</dbReference>
<keyword evidence="2 7" id="KW-0813">Transport</keyword>
<accession>A0A7M1SS46</accession>
<evidence type="ECO:0000256" key="3">
    <source>
        <dbReference type="ARBA" id="ARBA00022475"/>
    </source>
</evidence>
<feature type="transmembrane region" description="Helical" evidence="7">
    <location>
        <begin position="35"/>
        <end position="54"/>
    </location>
</feature>
<comment type="subcellular location">
    <subcellularLocation>
        <location evidence="1 7">Cell membrane</location>
        <topology evidence="1 7">Multi-pass membrane protein</topology>
    </subcellularLocation>
</comment>
<dbReference type="CDD" id="cd06261">
    <property type="entry name" value="TM_PBP2"/>
    <property type="match status" value="1"/>
</dbReference>
<dbReference type="Proteomes" id="UP000593758">
    <property type="component" value="Chromosome"/>
</dbReference>
<evidence type="ECO:0000256" key="8">
    <source>
        <dbReference type="SAM" id="MobiDB-lite"/>
    </source>
</evidence>
<keyword evidence="3" id="KW-1003">Cell membrane</keyword>
<dbReference type="InterPro" id="IPR051393">
    <property type="entry name" value="ABC_transporter_permease"/>
</dbReference>